<protein>
    <submittedName>
        <fullName evidence="2">Uncharacterized protein</fullName>
    </submittedName>
</protein>
<name>A0A8S5M1Y9_9CAUD</name>
<proteinExistence type="predicted"/>
<organism evidence="2">
    <name type="scientific">Siphoviridae sp. ctrfD19</name>
    <dbReference type="NCBI Taxonomy" id="2826478"/>
    <lineage>
        <taxon>Viruses</taxon>
        <taxon>Duplodnaviria</taxon>
        <taxon>Heunggongvirae</taxon>
        <taxon>Uroviricota</taxon>
        <taxon>Caudoviricetes</taxon>
    </lineage>
</organism>
<evidence type="ECO:0000256" key="1">
    <source>
        <dbReference type="SAM" id="MobiDB-lite"/>
    </source>
</evidence>
<feature type="region of interest" description="Disordered" evidence="1">
    <location>
        <begin position="43"/>
        <end position="68"/>
    </location>
</feature>
<sequence length="68" mass="7679">MKIKSPNKDYTGVSASVPFCNGVGETEDPYLIQWFKDHGYEVEETPEKASKEAVEKEEKPAKEKNTSK</sequence>
<reference evidence="2" key="1">
    <citation type="journal article" date="2021" name="Proc. Natl. Acad. Sci. U.S.A.">
        <title>A Catalog of Tens of Thousands of Viruses from Human Metagenomes Reveals Hidden Associations with Chronic Diseases.</title>
        <authorList>
            <person name="Tisza M.J."/>
            <person name="Buck C.B."/>
        </authorList>
    </citation>
    <scope>NUCLEOTIDE SEQUENCE</scope>
    <source>
        <strain evidence="2">CtrfD19</strain>
    </source>
</reference>
<evidence type="ECO:0000313" key="2">
    <source>
        <dbReference type="EMBL" id="DAD76252.1"/>
    </source>
</evidence>
<accession>A0A8S5M1Y9</accession>
<dbReference type="EMBL" id="BK014797">
    <property type="protein sequence ID" value="DAD76252.1"/>
    <property type="molecule type" value="Genomic_DNA"/>
</dbReference>